<protein>
    <recommendedName>
        <fullName evidence="3">DUF4279 domain-containing protein</fullName>
    </recommendedName>
</protein>
<reference evidence="2" key="1">
    <citation type="journal article" date="2019" name="Int. J. Syst. Evol. Microbiol.">
        <title>The Global Catalogue of Microorganisms (GCM) 10K type strain sequencing project: providing services to taxonomists for standard genome sequencing and annotation.</title>
        <authorList>
            <consortium name="The Broad Institute Genomics Platform"/>
            <consortium name="The Broad Institute Genome Sequencing Center for Infectious Disease"/>
            <person name="Wu L."/>
            <person name="Ma J."/>
        </authorList>
    </citation>
    <scope>NUCLEOTIDE SEQUENCE [LARGE SCALE GENOMIC DNA]</scope>
    <source>
        <strain evidence="2">KCTC 22209</strain>
    </source>
</reference>
<evidence type="ECO:0008006" key="3">
    <source>
        <dbReference type="Google" id="ProtNLM"/>
    </source>
</evidence>
<comment type="caution">
    <text evidence="1">The sequence shown here is derived from an EMBL/GenBank/DDBJ whole genome shotgun (WGS) entry which is preliminary data.</text>
</comment>
<gene>
    <name evidence="1" type="ORF">ACFS6I_12145</name>
</gene>
<dbReference type="RefSeq" id="WP_380920861.1">
    <property type="nucleotide sequence ID" value="NZ_JBHUPE010000004.1"/>
</dbReference>
<sequence length="150" mass="17915">MIYKYYISVSGDNLIPEKFMGKITGDFIIDSHFKSTDKRDCDLDRTYDYGGISFWHPNKFSTGENILDYENDFVKFIEDNYRLFIENSATDFEIYMEIYSDGGQCNFEIFSKILLKKLAKYSVSLPISFYVLKIRQMKKWEKEVDMSWRK</sequence>
<dbReference type="Proteomes" id="UP001597509">
    <property type="component" value="Unassembled WGS sequence"/>
</dbReference>
<name>A0ABW5YYL3_9SPHI</name>
<keyword evidence="2" id="KW-1185">Reference proteome</keyword>
<organism evidence="1 2">
    <name type="scientific">Sphingobacterium anhuiense</name>
    <dbReference type="NCBI Taxonomy" id="493780"/>
    <lineage>
        <taxon>Bacteria</taxon>
        <taxon>Pseudomonadati</taxon>
        <taxon>Bacteroidota</taxon>
        <taxon>Sphingobacteriia</taxon>
        <taxon>Sphingobacteriales</taxon>
        <taxon>Sphingobacteriaceae</taxon>
        <taxon>Sphingobacterium</taxon>
    </lineage>
</organism>
<accession>A0ABW5YYL3</accession>
<proteinExistence type="predicted"/>
<dbReference type="EMBL" id="JBHUPE010000004">
    <property type="protein sequence ID" value="MFD2904682.1"/>
    <property type="molecule type" value="Genomic_DNA"/>
</dbReference>
<evidence type="ECO:0000313" key="1">
    <source>
        <dbReference type="EMBL" id="MFD2904682.1"/>
    </source>
</evidence>
<evidence type="ECO:0000313" key="2">
    <source>
        <dbReference type="Proteomes" id="UP001597509"/>
    </source>
</evidence>